<name>A0A8H7TR43_BIOOC</name>
<evidence type="ECO:0000256" key="1">
    <source>
        <dbReference type="SAM" id="MobiDB-lite"/>
    </source>
</evidence>
<sequence length="104" mass="11764">MPMDSVHDVATHLAHSRAQPAQESSTDCAMANGVHVWNLTRNIVPLHHIIGCLSEIVSFRFQEREKAKCNRLGQLRRWRRTRPSGASTSTRTRSGICDEKLELT</sequence>
<dbReference type="Proteomes" id="UP000616885">
    <property type="component" value="Unassembled WGS sequence"/>
</dbReference>
<protein>
    <submittedName>
        <fullName evidence="2">Uncharacterized protein</fullName>
    </submittedName>
</protein>
<organism evidence="2 3">
    <name type="scientific">Bionectria ochroleuca</name>
    <name type="common">Gliocladium roseum</name>
    <dbReference type="NCBI Taxonomy" id="29856"/>
    <lineage>
        <taxon>Eukaryota</taxon>
        <taxon>Fungi</taxon>
        <taxon>Dikarya</taxon>
        <taxon>Ascomycota</taxon>
        <taxon>Pezizomycotina</taxon>
        <taxon>Sordariomycetes</taxon>
        <taxon>Hypocreomycetidae</taxon>
        <taxon>Hypocreales</taxon>
        <taxon>Bionectriaceae</taxon>
        <taxon>Clonostachys</taxon>
    </lineage>
</organism>
<proteinExistence type="predicted"/>
<evidence type="ECO:0000313" key="2">
    <source>
        <dbReference type="EMBL" id="KAF9753933.1"/>
    </source>
</evidence>
<dbReference type="EMBL" id="JADCTT010000004">
    <property type="protein sequence ID" value="KAF9753933.1"/>
    <property type="molecule type" value="Genomic_DNA"/>
</dbReference>
<evidence type="ECO:0000313" key="3">
    <source>
        <dbReference type="Proteomes" id="UP000616885"/>
    </source>
</evidence>
<accession>A0A8H7TR43</accession>
<feature type="region of interest" description="Disordered" evidence="1">
    <location>
        <begin position="80"/>
        <end position="104"/>
    </location>
</feature>
<gene>
    <name evidence="2" type="ORF">IM811_012691</name>
</gene>
<reference evidence="2" key="1">
    <citation type="submission" date="2020-10" db="EMBL/GenBank/DDBJ databases">
        <title>High-Quality Genome Resource of Clonostachys rosea strain S41 by Oxford Nanopore Long-Read Sequencing.</title>
        <authorList>
            <person name="Wang H."/>
        </authorList>
    </citation>
    <scope>NUCLEOTIDE SEQUENCE</scope>
    <source>
        <strain evidence="2">S41</strain>
    </source>
</reference>
<feature type="region of interest" description="Disordered" evidence="1">
    <location>
        <begin position="1"/>
        <end position="25"/>
    </location>
</feature>
<feature type="compositionally biased region" description="Low complexity" evidence="1">
    <location>
        <begin position="83"/>
        <end position="94"/>
    </location>
</feature>
<comment type="caution">
    <text evidence="2">The sequence shown here is derived from an EMBL/GenBank/DDBJ whole genome shotgun (WGS) entry which is preliminary data.</text>
</comment>
<feature type="compositionally biased region" description="Basic and acidic residues" evidence="1">
    <location>
        <begin position="1"/>
        <end position="10"/>
    </location>
</feature>
<dbReference type="AlphaFoldDB" id="A0A8H7TR43"/>